<dbReference type="PANTHER" id="PTHR43280">
    <property type="entry name" value="ARAC-FAMILY TRANSCRIPTIONAL REGULATOR"/>
    <property type="match status" value="1"/>
</dbReference>
<dbReference type="PROSITE" id="PS01124">
    <property type="entry name" value="HTH_ARAC_FAMILY_2"/>
    <property type="match status" value="1"/>
</dbReference>
<evidence type="ECO:0000256" key="1">
    <source>
        <dbReference type="ARBA" id="ARBA00023015"/>
    </source>
</evidence>
<dbReference type="EMBL" id="JAOYOD010000001">
    <property type="protein sequence ID" value="MCV9385946.1"/>
    <property type="molecule type" value="Genomic_DNA"/>
</dbReference>
<gene>
    <name evidence="6" type="ORF">N7U62_04690</name>
</gene>
<dbReference type="Gene3D" id="1.10.10.60">
    <property type="entry name" value="Homeodomain-like"/>
    <property type="match status" value="2"/>
</dbReference>
<dbReference type="Pfam" id="PF12833">
    <property type="entry name" value="HTH_18"/>
    <property type="match status" value="1"/>
</dbReference>
<evidence type="ECO:0000256" key="2">
    <source>
        <dbReference type="ARBA" id="ARBA00023125"/>
    </source>
</evidence>
<reference evidence="6 7" key="1">
    <citation type="submission" date="2022-10" db="EMBL/GenBank/DDBJ databases">
        <title>Comparative genomics and taxonomic characterization of three novel marine species of genus Reichenbachiella exhibiting antioxidant and polysaccharide degradation activities.</title>
        <authorList>
            <person name="Muhammad N."/>
            <person name="Lee Y.-J."/>
            <person name="Ko J."/>
            <person name="Kim S.-G."/>
        </authorList>
    </citation>
    <scope>NUCLEOTIDE SEQUENCE [LARGE SCALE GENOMIC DNA]</scope>
    <source>
        <strain evidence="6 7">ABR2-5</strain>
    </source>
</reference>
<feature type="transmembrane region" description="Helical" evidence="4">
    <location>
        <begin position="177"/>
        <end position="197"/>
    </location>
</feature>
<feature type="domain" description="HTH araC/xylS-type" evidence="5">
    <location>
        <begin position="267"/>
        <end position="369"/>
    </location>
</feature>
<protein>
    <submittedName>
        <fullName evidence="6">Helix-turn-helix domain-containing protein</fullName>
    </submittedName>
</protein>
<dbReference type="SMART" id="SM00342">
    <property type="entry name" value="HTH_ARAC"/>
    <property type="match status" value="1"/>
</dbReference>
<dbReference type="RefSeq" id="WP_264136728.1">
    <property type="nucleotide sequence ID" value="NZ_JAOYOD010000001.1"/>
</dbReference>
<keyword evidence="4" id="KW-1133">Transmembrane helix</keyword>
<proteinExistence type="predicted"/>
<keyword evidence="3" id="KW-0804">Transcription</keyword>
<feature type="transmembrane region" description="Helical" evidence="4">
    <location>
        <begin position="33"/>
        <end position="54"/>
    </location>
</feature>
<evidence type="ECO:0000313" key="6">
    <source>
        <dbReference type="EMBL" id="MCV9385946.1"/>
    </source>
</evidence>
<dbReference type="PANTHER" id="PTHR43280:SF29">
    <property type="entry name" value="ARAC-FAMILY TRANSCRIPTIONAL REGULATOR"/>
    <property type="match status" value="1"/>
</dbReference>
<dbReference type="SUPFAM" id="SSF46689">
    <property type="entry name" value="Homeodomain-like"/>
    <property type="match status" value="1"/>
</dbReference>
<keyword evidence="7" id="KW-1185">Reference proteome</keyword>
<comment type="caution">
    <text evidence="6">The sequence shown here is derived from an EMBL/GenBank/DDBJ whole genome shotgun (WGS) entry which is preliminary data.</text>
</comment>
<feature type="transmembrane region" description="Helical" evidence="4">
    <location>
        <begin position="91"/>
        <end position="112"/>
    </location>
</feature>
<feature type="transmembrane region" description="Helical" evidence="4">
    <location>
        <begin position="132"/>
        <end position="151"/>
    </location>
</feature>
<evidence type="ECO:0000259" key="5">
    <source>
        <dbReference type="PROSITE" id="PS01124"/>
    </source>
</evidence>
<keyword evidence="1" id="KW-0805">Transcription regulation</keyword>
<feature type="transmembrane region" description="Helical" evidence="4">
    <location>
        <begin position="60"/>
        <end position="79"/>
    </location>
</feature>
<feature type="transmembrane region" description="Helical" evidence="4">
    <location>
        <begin position="212"/>
        <end position="230"/>
    </location>
</feature>
<evidence type="ECO:0000256" key="3">
    <source>
        <dbReference type="ARBA" id="ARBA00023163"/>
    </source>
</evidence>
<keyword evidence="4" id="KW-0812">Transmembrane</keyword>
<keyword evidence="2" id="KW-0238">DNA-binding</keyword>
<feature type="transmembrane region" description="Helical" evidence="4">
    <location>
        <begin position="6"/>
        <end position="21"/>
    </location>
</feature>
<evidence type="ECO:0000256" key="4">
    <source>
        <dbReference type="SAM" id="Phobius"/>
    </source>
</evidence>
<accession>A0ABT3CQE6</accession>
<dbReference type="InterPro" id="IPR009057">
    <property type="entry name" value="Homeodomain-like_sf"/>
</dbReference>
<sequence length="375" mass="43674">MDFIFSIGIFACLFFFILLINKKNKSIPDHILAIWMLAIALHLTSTYINILGYWELYPHLIGITVPFPFFYGPMLYLYIQYSIQDYSQFKFLDYLHFLPIALSYGYMVPFFFTYTEEEKRLVDQGLVNDFGLFSQLMVFAFILSGLSYSILSYRKLNKHEQLIADNFSNSENLDLNWLKSFIWGIALLFITVTLVLIAKEVIEVPFPFYPDLIFYAMLVGAILMLGYYGIRHQHIFTDHEVIDLKSMSNNAYQKSNLKEELAGDKHEQLITLMKEEKPYLAPTLTLSDLAEQLDLSSHHLSQIINQFEQQNFNDFVNKYRVEEFIQRAHKDSHFSFLALALDSGFNSKSTFNAVFRKQKGVTPSQYMSAQMKKAS</sequence>
<organism evidence="6 7">
    <name type="scientific">Reichenbachiella ulvae</name>
    <dbReference type="NCBI Taxonomy" id="2980104"/>
    <lineage>
        <taxon>Bacteria</taxon>
        <taxon>Pseudomonadati</taxon>
        <taxon>Bacteroidota</taxon>
        <taxon>Cytophagia</taxon>
        <taxon>Cytophagales</taxon>
        <taxon>Reichenbachiellaceae</taxon>
        <taxon>Reichenbachiella</taxon>
    </lineage>
</organism>
<name>A0ABT3CQE6_9BACT</name>
<dbReference type="InterPro" id="IPR018060">
    <property type="entry name" value="HTH_AraC"/>
</dbReference>
<keyword evidence="4" id="KW-0472">Membrane</keyword>
<dbReference type="Proteomes" id="UP001300692">
    <property type="component" value="Unassembled WGS sequence"/>
</dbReference>
<evidence type="ECO:0000313" key="7">
    <source>
        <dbReference type="Proteomes" id="UP001300692"/>
    </source>
</evidence>